<evidence type="ECO:0000256" key="1">
    <source>
        <dbReference type="SAM" id="MobiDB-lite"/>
    </source>
</evidence>
<feature type="compositionally biased region" description="Basic and acidic residues" evidence="1">
    <location>
        <begin position="1"/>
        <end position="27"/>
    </location>
</feature>
<evidence type="ECO:0000313" key="3">
    <source>
        <dbReference type="Proteomes" id="UP001066276"/>
    </source>
</evidence>
<keyword evidence="3" id="KW-1185">Reference proteome</keyword>
<accession>A0AAV7WX59</accession>
<reference evidence="2" key="1">
    <citation type="journal article" date="2022" name="bioRxiv">
        <title>Sequencing and chromosome-scale assembly of the giantPleurodeles waltlgenome.</title>
        <authorList>
            <person name="Brown T."/>
            <person name="Elewa A."/>
            <person name="Iarovenko S."/>
            <person name="Subramanian E."/>
            <person name="Araus A.J."/>
            <person name="Petzold A."/>
            <person name="Susuki M."/>
            <person name="Suzuki K.-i.T."/>
            <person name="Hayashi T."/>
            <person name="Toyoda A."/>
            <person name="Oliveira C."/>
            <person name="Osipova E."/>
            <person name="Leigh N.D."/>
            <person name="Simon A."/>
            <person name="Yun M.H."/>
        </authorList>
    </citation>
    <scope>NUCLEOTIDE SEQUENCE</scope>
    <source>
        <strain evidence="2">20211129_DDA</strain>
        <tissue evidence="2">Liver</tissue>
    </source>
</reference>
<evidence type="ECO:0000313" key="2">
    <source>
        <dbReference type="EMBL" id="KAJ1218510.1"/>
    </source>
</evidence>
<feature type="compositionally biased region" description="Basic and acidic residues" evidence="1">
    <location>
        <begin position="82"/>
        <end position="102"/>
    </location>
</feature>
<dbReference type="Proteomes" id="UP001066276">
    <property type="component" value="Chromosome 1_1"/>
</dbReference>
<protein>
    <submittedName>
        <fullName evidence="2">Uncharacterized protein</fullName>
    </submittedName>
</protein>
<feature type="region of interest" description="Disordered" evidence="1">
    <location>
        <begin position="1"/>
        <end position="126"/>
    </location>
</feature>
<dbReference type="EMBL" id="JANPWB010000001">
    <property type="protein sequence ID" value="KAJ1218510.1"/>
    <property type="molecule type" value="Genomic_DNA"/>
</dbReference>
<organism evidence="2 3">
    <name type="scientific">Pleurodeles waltl</name>
    <name type="common">Iberian ribbed newt</name>
    <dbReference type="NCBI Taxonomy" id="8319"/>
    <lineage>
        <taxon>Eukaryota</taxon>
        <taxon>Metazoa</taxon>
        <taxon>Chordata</taxon>
        <taxon>Craniata</taxon>
        <taxon>Vertebrata</taxon>
        <taxon>Euteleostomi</taxon>
        <taxon>Amphibia</taxon>
        <taxon>Batrachia</taxon>
        <taxon>Caudata</taxon>
        <taxon>Salamandroidea</taxon>
        <taxon>Salamandridae</taxon>
        <taxon>Pleurodelinae</taxon>
        <taxon>Pleurodeles</taxon>
    </lineage>
</organism>
<sequence>MARVKSEQMDMKNGKEERSRRTPYREHRTPRKRKRIKEERTSQEKSMDRRKIQTGTQSQERAVRRRKAEVQEDRIVLGGKGSHPERRTPPKDHATFLEERGYTRIQDTDDDMGDTGSDKNPNFGDD</sequence>
<comment type="caution">
    <text evidence="2">The sequence shown here is derived from an EMBL/GenBank/DDBJ whole genome shotgun (WGS) entry which is preliminary data.</text>
</comment>
<dbReference type="AlphaFoldDB" id="A0AAV7WX59"/>
<gene>
    <name evidence="2" type="ORF">NDU88_006088</name>
</gene>
<feature type="compositionally biased region" description="Basic and acidic residues" evidence="1">
    <location>
        <begin position="36"/>
        <end position="51"/>
    </location>
</feature>
<name>A0AAV7WX59_PLEWA</name>
<proteinExistence type="predicted"/>